<protein>
    <submittedName>
        <fullName evidence="1">Uncharacterized protein conserved in bacteria</fullName>
    </submittedName>
</protein>
<dbReference type="STRING" id="1094715.GCA_000236165_00826"/>
<reference evidence="1 2" key="1">
    <citation type="submission" date="2018-06" db="EMBL/GenBank/DDBJ databases">
        <authorList>
            <consortium name="Pathogen Informatics"/>
            <person name="Doyle S."/>
        </authorList>
    </citation>
    <scope>NUCLEOTIDE SEQUENCE [LARGE SCALE GENOMIC DNA]</scope>
    <source>
        <strain evidence="1 2">NCTC11370</strain>
    </source>
</reference>
<name>A0A377GAN4_9GAMM</name>
<evidence type="ECO:0000313" key="1">
    <source>
        <dbReference type="EMBL" id="STO21530.1"/>
    </source>
</evidence>
<dbReference type="Proteomes" id="UP000254554">
    <property type="component" value="Unassembled WGS sequence"/>
</dbReference>
<organism evidence="1 2">
    <name type="scientific">Fluoribacter dumoffii</name>
    <dbReference type="NCBI Taxonomy" id="463"/>
    <lineage>
        <taxon>Bacteria</taxon>
        <taxon>Pseudomonadati</taxon>
        <taxon>Pseudomonadota</taxon>
        <taxon>Gammaproteobacteria</taxon>
        <taxon>Legionellales</taxon>
        <taxon>Legionellaceae</taxon>
        <taxon>Fluoribacter</taxon>
    </lineage>
</organism>
<dbReference type="GeneID" id="93291837"/>
<keyword evidence="2" id="KW-1185">Reference proteome</keyword>
<dbReference type="OrthoDB" id="5295974at2"/>
<dbReference type="AlphaFoldDB" id="A0A377GAN4"/>
<sequence>MHVVIDSECDAIPEQAKSLNSEGRVLLNLLQSLGYAPDNPPFADLLRQYHNLEGEWIVLTPVHWEATHNDAMIVALGKDLQLTENDSKLWFDLFSEYLAEEGAVLHYHDAENWLIHTNQPYPLNAKPPQRLLHRSLMPELAQLDNSMHWQKFITESQMLFASKPNQSFINGLWVWGNSKLKEKQPLHICVDAHFFPFAELLSTQVTLYTPEITLKEQQIILLSELSTLSKPHQEELKKMSAQWYWNNTAYSVGSENWFVRLWRKIIHAN</sequence>
<dbReference type="EMBL" id="UGGT01000001">
    <property type="protein sequence ID" value="STO21530.1"/>
    <property type="molecule type" value="Genomic_DNA"/>
</dbReference>
<proteinExistence type="predicted"/>
<dbReference type="RefSeq" id="WP_010653804.1">
    <property type="nucleotide sequence ID" value="NZ_JAPHOO010000001.1"/>
</dbReference>
<evidence type="ECO:0000313" key="2">
    <source>
        <dbReference type="Proteomes" id="UP000254554"/>
    </source>
</evidence>
<accession>A0A377GAN4</accession>
<gene>
    <name evidence="1" type="ORF">NCTC11370_01598</name>
</gene>